<dbReference type="OrthoDB" id="822152at2"/>
<dbReference type="EMBL" id="QKZT01000010">
    <property type="protein sequence ID" value="PZX50910.1"/>
    <property type="molecule type" value="Genomic_DNA"/>
</dbReference>
<dbReference type="AlphaFoldDB" id="A0A2W7QXW9"/>
<dbReference type="PROSITE" id="PS51257">
    <property type="entry name" value="PROKAR_LIPOPROTEIN"/>
    <property type="match status" value="1"/>
</dbReference>
<sequence>MRRSKRTFSYLTITGIAFLSFFACENKEKQVNERIENVSVDEEEINRNRAQIDLAFAQNKKWHSHWSTELGRFDASQFDFMMTDTIDPMEMPEKNPILKGDPLYPYQFPHPTGNGTMDIYSYKVEAQDAIDRPFLNPDAEVVWYRQDGMKERLLMMGPSGLFEDGLWLNENEFMVFGFFQDLTGYRPMVWLINVDTHILKQFQMDKASESYEPQSYINTKIKQIDLG</sequence>
<dbReference type="RefSeq" id="WP_111319760.1">
    <property type="nucleotide sequence ID" value="NZ_QKZT01000010.1"/>
</dbReference>
<name>A0A2W7QXW9_9BACT</name>
<proteinExistence type="predicted"/>
<comment type="caution">
    <text evidence="1">The sequence shown here is derived from an EMBL/GenBank/DDBJ whole genome shotgun (WGS) entry which is preliminary data.</text>
</comment>
<reference evidence="1 2" key="1">
    <citation type="submission" date="2018-06" db="EMBL/GenBank/DDBJ databases">
        <title>Genomic Encyclopedia of Archaeal and Bacterial Type Strains, Phase II (KMG-II): from individual species to whole genera.</title>
        <authorList>
            <person name="Goeker M."/>
        </authorList>
    </citation>
    <scope>NUCLEOTIDE SEQUENCE [LARGE SCALE GENOMIC DNA]</scope>
    <source>
        <strain evidence="1 2">DSM 19830</strain>
    </source>
</reference>
<keyword evidence="2" id="KW-1185">Reference proteome</keyword>
<protein>
    <submittedName>
        <fullName evidence="1">Uncharacterized protein</fullName>
    </submittedName>
</protein>
<evidence type="ECO:0000313" key="1">
    <source>
        <dbReference type="EMBL" id="PZX50910.1"/>
    </source>
</evidence>
<accession>A0A2W7QXW9</accession>
<organism evidence="1 2">
    <name type="scientific">Algoriphagus chordae</name>
    <dbReference type="NCBI Taxonomy" id="237019"/>
    <lineage>
        <taxon>Bacteria</taxon>
        <taxon>Pseudomonadati</taxon>
        <taxon>Bacteroidota</taxon>
        <taxon>Cytophagia</taxon>
        <taxon>Cytophagales</taxon>
        <taxon>Cyclobacteriaceae</taxon>
        <taxon>Algoriphagus</taxon>
    </lineage>
</organism>
<evidence type="ECO:0000313" key="2">
    <source>
        <dbReference type="Proteomes" id="UP000248882"/>
    </source>
</evidence>
<dbReference type="Proteomes" id="UP000248882">
    <property type="component" value="Unassembled WGS sequence"/>
</dbReference>
<gene>
    <name evidence="1" type="ORF">LV85_02452</name>
</gene>